<dbReference type="PANTHER" id="PTHR30146:SF67">
    <property type="entry name" value="HTH-TYPE TRANSCRIPTIONAL REGULATOR ASCG"/>
    <property type="match status" value="1"/>
</dbReference>
<dbReference type="Gene3D" id="3.40.50.2300">
    <property type="match status" value="2"/>
</dbReference>
<evidence type="ECO:0000256" key="1">
    <source>
        <dbReference type="ARBA" id="ARBA00023015"/>
    </source>
</evidence>
<accession>A0A841G988</accession>
<dbReference type="CDD" id="cd01392">
    <property type="entry name" value="HTH_LacI"/>
    <property type="match status" value="1"/>
</dbReference>
<dbReference type="Pfam" id="PF00356">
    <property type="entry name" value="LacI"/>
    <property type="match status" value="1"/>
</dbReference>
<proteinExistence type="predicted"/>
<keyword evidence="3" id="KW-0804">Transcription</keyword>
<keyword evidence="1" id="KW-0805">Transcription regulation</keyword>
<dbReference type="InterPro" id="IPR001761">
    <property type="entry name" value="Peripla_BP/Lac1_sug-bd_dom"/>
</dbReference>
<gene>
    <name evidence="5" type="ORF">HNR75_000354</name>
</gene>
<dbReference type="PROSITE" id="PS50932">
    <property type="entry name" value="HTH_LACI_2"/>
    <property type="match status" value="1"/>
</dbReference>
<dbReference type="Pfam" id="PF00532">
    <property type="entry name" value="Peripla_BP_1"/>
    <property type="match status" value="1"/>
</dbReference>
<reference evidence="5 6" key="1">
    <citation type="submission" date="2020-08" db="EMBL/GenBank/DDBJ databases">
        <title>Genomic Encyclopedia of Type Strains, Phase IV (KMG-IV): sequencing the most valuable type-strain genomes for metagenomic binning, comparative biology and taxonomic classification.</title>
        <authorList>
            <person name="Goeker M."/>
        </authorList>
    </citation>
    <scope>NUCLEOTIDE SEQUENCE [LARGE SCALE GENOMIC DNA]</scope>
    <source>
        <strain evidence="5 6">DSM 22975</strain>
    </source>
</reference>
<sequence length="354" mass="39761">MVKMDDIAQLAGVSKASVSRVINNKQVSPEIREKVEKIINELHYQPNLIAQSLTTKTTNVIGLIIPTRSNYYINTYDFITTCIDLLAERGKVAIVVEMDDSESSFIDSVNKLMVHQCDGIIYYHSSFINVDFTSENIRSALDHLQKPIAILNKKGEQQTEKYFWFDNEKIAALATEFLLSNGHEKIAYLSAPLSEETARTRITGFKNTIAKHDKIFPLSHFSEGTRDIDGGYSACRDLLRKTKDFTGLLCFNDAMALGAVKYLSEVHDIAQGDIAIVGMGADPLINKIYPSLVTVYTPLRELIANAVSYVLGENSDILENELPGMLYMDERLQKASRSHTKYPVWLQNSYQSSL</sequence>
<dbReference type="EMBL" id="JACHGR010000001">
    <property type="protein sequence ID" value="MBB6054489.1"/>
    <property type="molecule type" value="Genomic_DNA"/>
</dbReference>
<dbReference type="InterPro" id="IPR000843">
    <property type="entry name" value="HTH_LacI"/>
</dbReference>
<keyword evidence="6" id="KW-1185">Reference proteome</keyword>
<dbReference type="GO" id="GO:0003700">
    <property type="term" value="F:DNA-binding transcription factor activity"/>
    <property type="evidence" value="ECO:0007669"/>
    <property type="project" value="TreeGrafter"/>
</dbReference>
<dbReference type="PROSITE" id="PS00356">
    <property type="entry name" value="HTH_LACI_1"/>
    <property type="match status" value="1"/>
</dbReference>
<dbReference type="SUPFAM" id="SSF53822">
    <property type="entry name" value="Periplasmic binding protein-like I"/>
    <property type="match status" value="1"/>
</dbReference>
<dbReference type="Proteomes" id="UP000585721">
    <property type="component" value="Unassembled WGS sequence"/>
</dbReference>
<dbReference type="SUPFAM" id="SSF47413">
    <property type="entry name" value="lambda repressor-like DNA-binding domains"/>
    <property type="match status" value="1"/>
</dbReference>
<organism evidence="5 6">
    <name type="scientific">Tolumonas osonensis</name>
    <dbReference type="NCBI Taxonomy" id="675874"/>
    <lineage>
        <taxon>Bacteria</taxon>
        <taxon>Pseudomonadati</taxon>
        <taxon>Pseudomonadota</taxon>
        <taxon>Gammaproteobacteria</taxon>
        <taxon>Aeromonadales</taxon>
        <taxon>Aeromonadaceae</taxon>
        <taxon>Tolumonas</taxon>
    </lineage>
</organism>
<dbReference type="PANTHER" id="PTHR30146">
    <property type="entry name" value="LACI-RELATED TRANSCRIPTIONAL REPRESSOR"/>
    <property type="match status" value="1"/>
</dbReference>
<dbReference type="Gene3D" id="1.10.260.40">
    <property type="entry name" value="lambda repressor-like DNA-binding domains"/>
    <property type="match status" value="1"/>
</dbReference>
<evidence type="ECO:0000256" key="3">
    <source>
        <dbReference type="ARBA" id="ARBA00023163"/>
    </source>
</evidence>
<evidence type="ECO:0000313" key="6">
    <source>
        <dbReference type="Proteomes" id="UP000585721"/>
    </source>
</evidence>
<dbReference type="AlphaFoldDB" id="A0A841G988"/>
<name>A0A841G988_9GAMM</name>
<evidence type="ECO:0000313" key="5">
    <source>
        <dbReference type="EMBL" id="MBB6054489.1"/>
    </source>
</evidence>
<feature type="domain" description="HTH lacI-type" evidence="4">
    <location>
        <begin position="2"/>
        <end position="55"/>
    </location>
</feature>
<dbReference type="SMART" id="SM00354">
    <property type="entry name" value="HTH_LACI"/>
    <property type="match status" value="1"/>
</dbReference>
<evidence type="ECO:0000259" key="4">
    <source>
        <dbReference type="PROSITE" id="PS50932"/>
    </source>
</evidence>
<comment type="caution">
    <text evidence="5">The sequence shown here is derived from an EMBL/GenBank/DDBJ whole genome shotgun (WGS) entry which is preliminary data.</text>
</comment>
<dbReference type="RefSeq" id="WP_188025285.1">
    <property type="nucleotide sequence ID" value="NZ_JACHGR010000001.1"/>
</dbReference>
<protein>
    <submittedName>
        <fullName evidence="5">DNA-binding LacI/PurR family transcriptional regulator</fullName>
    </submittedName>
</protein>
<keyword evidence="2 5" id="KW-0238">DNA-binding</keyword>
<evidence type="ECO:0000256" key="2">
    <source>
        <dbReference type="ARBA" id="ARBA00023125"/>
    </source>
</evidence>
<dbReference type="GO" id="GO:0000976">
    <property type="term" value="F:transcription cis-regulatory region binding"/>
    <property type="evidence" value="ECO:0007669"/>
    <property type="project" value="TreeGrafter"/>
</dbReference>
<dbReference type="InterPro" id="IPR028082">
    <property type="entry name" value="Peripla_BP_I"/>
</dbReference>
<dbReference type="InterPro" id="IPR010982">
    <property type="entry name" value="Lambda_DNA-bd_dom_sf"/>
</dbReference>